<reference evidence="2" key="1">
    <citation type="submission" date="2016-10" db="EMBL/GenBank/DDBJ databases">
        <authorList>
            <person name="Varghese N."/>
            <person name="Submissions S."/>
        </authorList>
    </citation>
    <scope>NUCLEOTIDE SEQUENCE [LARGE SCALE GENOMIC DNA]</scope>
    <source>
        <strain evidence="2">DSM 17298</strain>
    </source>
</reference>
<dbReference type="Proteomes" id="UP000236736">
    <property type="component" value="Unassembled WGS sequence"/>
</dbReference>
<accession>A0A1H6A5H5</accession>
<dbReference type="STRING" id="1120964.GCA_001313265_06742"/>
<protein>
    <submittedName>
        <fullName evidence="1">Uncharacterized protein</fullName>
    </submittedName>
</protein>
<sequence length="95" mass="10578">MMNDELRMLKGLSDYSTISRASPGRSRKGISGDELKNYSMSNKFTRSVELCKFFLKGIWGRELGGCFEDTRWIALGLVVTGRKITNHGVGMAIGE</sequence>
<evidence type="ECO:0000313" key="2">
    <source>
        <dbReference type="Proteomes" id="UP000236736"/>
    </source>
</evidence>
<name>A0A1H6A5H5_9BACT</name>
<dbReference type="AlphaFoldDB" id="A0A1H6A5H5"/>
<dbReference type="EMBL" id="FNVR01000037">
    <property type="protein sequence ID" value="SEG43622.1"/>
    <property type="molecule type" value="Genomic_DNA"/>
</dbReference>
<organism evidence="1 2">
    <name type="scientific">Algoriphagus boritolerans DSM 17298 = JCM 18970</name>
    <dbReference type="NCBI Taxonomy" id="1120964"/>
    <lineage>
        <taxon>Bacteria</taxon>
        <taxon>Pseudomonadati</taxon>
        <taxon>Bacteroidota</taxon>
        <taxon>Cytophagia</taxon>
        <taxon>Cytophagales</taxon>
        <taxon>Cyclobacteriaceae</taxon>
        <taxon>Algoriphagus</taxon>
    </lineage>
</organism>
<proteinExistence type="predicted"/>
<evidence type="ECO:0000313" key="1">
    <source>
        <dbReference type="EMBL" id="SEG43622.1"/>
    </source>
</evidence>
<keyword evidence="2" id="KW-1185">Reference proteome</keyword>
<gene>
    <name evidence="1" type="ORF">SAMN03080598_03915</name>
</gene>